<dbReference type="OrthoDB" id="6130096at2"/>
<dbReference type="PROSITE" id="PS00211">
    <property type="entry name" value="ABC_TRANSPORTER_1"/>
    <property type="match status" value="2"/>
</dbReference>
<dbReference type="Proteomes" id="UP000199046">
    <property type="component" value="Unassembled WGS sequence"/>
</dbReference>
<dbReference type="SMART" id="SM00382">
    <property type="entry name" value="AAA"/>
    <property type="match status" value="2"/>
</dbReference>
<reference evidence="9" key="1">
    <citation type="submission" date="2016-10" db="EMBL/GenBank/DDBJ databases">
        <authorList>
            <person name="Varghese N."/>
            <person name="Submissions S."/>
        </authorList>
    </citation>
    <scope>NUCLEOTIDE SEQUENCE [LARGE SCALE GENOMIC DNA]</scope>
    <source>
        <strain evidence="9">DSM 23439</strain>
    </source>
</reference>
<dbReference type="Gene3D" id="3.40.50.300">
    <property type="entry name" value="P-loop containing nucleotide triphosphate hydrolases"/>
    <property type="match status" value="2"/>
</dbReference>
<feature type="domain" description="ABC transporter" evidence="7">
    <location>
        <begin position="2"/>
        <end position="246"/>
    </location>
</feature>
<keyword evidence="3 8" id="KW-0067">ATP-binding</keyword>
<dbReference type="InterPro" id="IPR003593">
    <property type="entry name" value="AAA+_ATPase"/>
</dbReference>
<dbReference type="GO" id="GO:0016887">
    <property type="term" value="F:ATP hydrolysis activity"/>
    <property type="evidence" value="ECO:0007669"/>
    <property type="project" value="InterPro"/>
</dbReference>
<keyword evidence="2" id="KW-0547">Nucleotide-binding</keyword>
<evidence type="ECO:0000259" key="7">
    <source>
        <dbReference type="PROSITE" id="PS50893"/>
    </source>
</evidence>
<keyword evidence="6" id="KW-0175">Coiled coil</keyword>
<evidence type="ECO:0000256" key="4">
    <source>
        <dbReference type="ARBA" id="ARBA00061571"/>
    </source>
</evidence>
<dbReference type="CDD" id="cd03221">
    <property type="entry name" value="ABCF_EF-3"/>
    <property type="match status" value="2"/>
</dbReference>
<dbReference type="FunFam" id="3.40.50.300:FF:002053">
    <property type="entry name" value="ABC transporter ATP-binding protein"/>
    <property type="match status" value="1"/>
</dbReference>
<dbReference type="STRING" id="402385.SAMN05421848_1406"/>
<dbReference type="PANTHER" id="PTHR19211:SF14">
    <property type="entry name" value="ATP-BINDING CASSETTE SUB-FAMILY F MEMBER 1"/>
    <property type="match status" value="1"/>
</dbReference>
<name>A0A1I1JG39_9GAMM</name>
<dbReference type="FunFam" id="3.40.50.300:FF:000011">
    <property type="entry name" value="Putative ABC transporter ATP-binding component"/>
    <property type="match status" value="1"/>
</dbReference>
<proteinExistence type="inferred from homology"/>
<evidence type="ECO:0000256" key="6">
    <source>
        <dbReference type="SAM" id="Coils"/>
    </source>
</evidence>
<evidence type="ECO:0000256" key="3">
    <source>
        <dbReference type="ARBA" id="ARBA00022840"/>
    </source>
</evidence>
<evidence type="ECO:0000256" key="1">
    <source>
        <dbReference type="ARBA" id="ARBA00022737"/>
    </source>
</evidence>
<dbReference type="InterPro" id="IPR027417">
    <property type="entry name" value="P-loop_NTPase"/>
</dbReference>
<keyword evidence="9" id="KW-1185">Reference proteome</keyword>
<dbReference type="EMBL" id="FOLY01000003">
    <property type="protein sequence ID" value="SFC44933.1"/>
    <property type="molecule type" value="Genomic_DNA"/>
</dbReference>
<gene>
    <name evidence="8" type="ORF">SAMN05421848_1406</name>
</gene>
<comment type="similarity">
    <text evidence="4">Belongs to the ABC transporter superfamily. ABCF family. YheS subfamily.</text>
</comment>
<feature type="coiled-coil region" evidence="6">
    <location>
        <begin position="544"/>
        <end position="585"/>
    </location>
</feature>
<dbReference type="GO" id="GO:0005524">
    <property type="term" value="F:ATP binding"/>
    <property type="evidence" value="ECO:0007669"/>
    <property type="project" value="UniProtKB-KW"/>
</dbReference>
<dbReference type="InterPro" id="IPR003439">
    <property type="entry name" value="ABC_transporter-like_ATP-bd"/>
</dbReference>
<dbReference type="Pfam" id="PF00005">
    <property type="entry name" value="ABC_tran"/>
    <property type="match status" value="2"/>
</dbReference>
<dbReference type="PROSITE" id="PS50893">
    <property type="entry name" value="ABC_TRANSPORTER_2"/>
    <property type="match status" value="2"/>
</dbReference>
<evidence type="ECO:0000313" key="8">
    <source>
        <dbReference type="EMBL" id="SFC44933.1"/>
    </source>
</evidence>
<dbReference type="InterPro" id="IPR017871">
    <property type="entry name" value="ABC_transporter-like_CS"/>
</dbReference>
<accession>A0A1I1JG39</accession>
<organism evidence="8 9">
    <name type="scientific">Kushneria avicenniae</name>
    <dbReference type="NCBI Taxonomy" id="402385"/>
    <lineage>
        <taxon>Bacteria</taxon>
        <taxon>Pseudomonadati</taxon>
        <taxon>Pseudomonadota</taxon>
        <taxon>Gammaproteobacteria</taxon>
        <taxon>Oceanospirillales</taxon>
        <taxon>Halomonadaceae</taxon>
        <taxon>Kushneria</taxon>
    </lineage>
</organism>
<feature type="domain" description="ABC transporter" evidence="7">
    <location>
        <begin position="313"/>
        <end position="527"/>
    </location>
</feature>
<dbReference type="PANTHER" id="PTHR19211">
    <property type="entry name" value="ATP-BINDING TRANSPORT PROTEIN-RELATED"/>
    <property type="match status" value="1"/>
</dbReference>
<sequence>MIAFRQLELQRGGVPLIESADFMLSMGHHAGIVGANGTGKSSLFQLILGQLSPERGEVALNGGVRIAHMRQEIVTLSRSLTDFVLDGDHDLRETQTALDAAREAGEHHREAELHGTIESLDGYTARARAEQLLVGLGFAQRDLDRPLSDFSGGWRMRANLAQTLFKPSDLLLLDEPTNHLDLDALLWLEQWLVRYPGTLLLISHDRDFLDAVCDHIVHFDQRHVQLYRGNFTTFERTRAERLAQREAEREKQQARRAEIEDFVRRFRAKATKAKQAQSRLKMLERMEEIAPLRAESPFRFRLPCSDKVSHPLLSIDHAAIGYDDTPIVDNVRLSLAPGSRIGLLGPNGAGKSTLIKALTGQLALIGGERTEGEHLAIGYFAQHQLDALDLNASAFTHVQRLSPQAAEQTIRDFLGGFGFRGDDAFEVITRFSGGEKARLALALIAWQKPNLLLLDEPTNHLDLDMRDALTEALSAFEGAVMIVSHDRHLLRASVDEFWCVADGRVFAFDGTLEDYRIWLKNRLTDDARQPAGEPEAAAAPKEDRRAARRAAAELREQLKPLKKQRDAAEKSMDKAQKALEAVEEKLSDPALYEPDQKARLTELLREQGEWKAQLESDEQAWMEAEEALEEMQAQLSAS</sequence>
<keyword evidence="1" id="KW-0677">Repeat</keyword>
<protein>
    <recommendedName>
        <fullName evidence="5">Probable ATP-binding protein YheS</fullName>
    </recommendedName>
</protein>
<dbReference type="AlphaFoldDB" id="A0A1I1JG39"/>
<dbReference type="InterPro" id="IPR050611">
    <property type="entry name" value="ABCF"/>
</dbReference>
<dbReference type="SUPFAM" id="SSF52540">
    <property type="entry name" value="P-loop containing nucleoside triphosphate hydrolases"/>
    <property type="match status" value="2"/>
</dbReference>
<evidence type="ECO:0000313" key="9">
    <source>
        <dbReference type="Proteomes" id="UP000199046"/>
    </source>
</evidence>
<evidence type="ECO:0000256" key="2">
    <source>
        <dbReference type="ARBA" id="ARBA00022741"/>
    </source>
</evidence>
<dbReference type="InterPro" id="IPR032781">
    <property type="entry name" value="ABC_tran_Xtn"/>
</dbReference>
<evidence type="ECO:0000256" key="5">
    <source>
        <dbReference type="ARBA" id="ARBA00069073"/>
    </source>
</evidence>
<dbReference type="RefSeq" id="WP_090132263.1">
    <property type="nucleotide sequence ID" value="NZ_FOLY01000003.1"/>
</dbReference>
<dbReference type="Pfam" id="PF12848">
    <property type="entry name" value="ABC_tran_Xtn"/>
    <property type="match status" value="1"/>
</dbReference>